<accession>A0A6L5XI86</accession>
<dbReference type="PANTHER" id="PTHR43804">
    <property type="entry name" value="LD18447P"/>
    <property type="match status" value="1"/>
</dbReference>
<gene>
    <name evidence="7 11" type="primary">prfA</name>
    <name evidence="11" type="ORF">FYJ44_02435</name>
</gene>
<dbReference type="HAMAP" id="MF_00093">
    <property type="entry name" value="Rel_fac_1"/>
    <property type="match status" value="1"/>
</dbReference>
<dbReference type="Pfam" id="PF00472">
    <property type="entry name" value="RF-1"/>
    <property type="match status" value="1"/>
</dbReference>
<dbReference type="FunFam" id="3.30.160.20:FF:000004">
    <property type="entry name" value="Peptide chain release factor 1"/>
    <property type="match status" value="1"/>
</dbReference>
<dbReference type="InterPro" id="IPR050057">
    <property type="entry name" value="Prokaryotic/Mito_RF"/>
</dbReference>
<proteinExistence type="inferred from homology"/>
<evidence type="ECO:0000256" key="5">
    <source>
        <dbReference type="ARBA" id="ARBA00022490"/>
    </source>
</evidence>
<dbReference type="Proteomes" id="UP000477488">
    <property type="component" value="Unassembled WGS sequence"/>
</dbReference>
<dbReference type="GO" id="GO:0016149">
    <property type="term" value="F:translation release factor activity, codon specific"/>
    <property type="evidence" value="ECO:0007669"/>
    <property type="project" value="UniProtKB-UniRule"/>
</dbReference>
<evidence type="ECO:0000256" key="9">
    <source>
        <dbReference type="SAM" id="MobiDB-lite"/>
    </source>
</evidence>
<dbReference type="NCBIfam" id="NF001859">
    <property type="entry name" value="PRK00591.1"/>
    <property type="match status" value="1"/>
</dbReference>
<dbReference type="GO" id="GO:0005829">
    <property type="term" value="C:cytosol"/>
    <property type="evidence" value="ECO:0007669"/>
    <property type="project" value="UniProtKB-ARBA"/>
</dbReference>
<feature type="domain" description="Prokaryotic-type class I peptide chain release factors" evidence="10">
    <location>
        <begin position="225"/>
        <end position="241"/>
    </location>
</feature>
<dbReference type="Gene3D" id="6.10.140.1950">
    <property type="match status" value="1"/>
</dbReference>
<dbReference type="PANTHER" id="PTHR43804:SF7">
    <property type="entry name" value="LD18447P"/>
    <property type="match status" value="1"/>
</dbReference>
<evidence type="ECO:0000313" key="12">
    <source>
        <dbReference type="Proteomes" id="UP000477488"/>
    </source>
</evidence>
<dbReference type="FunFam" id="3.30.70.1660:FF:000004">
    <property type="entry name" value="Peptide chain release factor 1"/>
    <property type="match status" value="1"/>
</dbReference>
<dbReference type="SMART" id="SM00937">
    <property type="entry name" value="PCRF"/>
    <property type="match status" value="1"/>
</dbReference>
<evidence type="ECO:0000256" key="8">
    <source>
        <dbReference type="NCBIfam" id="TIGR00019"/>
    </source>
</evidence>
<comment type="function">
    <text evidence="1 7">Peptide chain release factor 1 directs the termination of translation in response to the peptide chain termination codons UAG and UAA.</text>
</comment>
<dbReference type="InterPro" id="IPR004373">
    <property type="entry name" value="RF-1"/>
</dbReference>
<evidence type="ECO:0000256" key="7">
    <source>
        <dbReference type="HAMAP-Rule" id="MF_00093"/>
    </source>
</evidence>
<feature type="modified residue" description="N5-methylglutamine" evidence="7">
    <location>
        <position position="232"/>
    </location>
</feature>
<dbReference type="Pfam" id="PF03462">
    <property type="entry name" value="PCRF"/>
    <property type="match status" value="1"/>
</dbReference>
<comment type="caution">
    <text evidence="11">The sequence shown here is derived from an EMBL/GenBank/DDBJ whole genome shotgun (WGS) entry which is preliminary data.</text>
</comment>
<protein>
    <recommendedName>
        <fullName evidence="7 8">Peptide chain release factor 1</fullName>
        <shortName evidence="7">RF-1</shortName>
    </recommendedName>
</protein>
<dbReference type="InterPro" id="IPR005139">
    <property type="entry name" value="PCRF"/>
</dbReference>
<evidence type="ECO:0000259" key="10">
    <source>
        <dbReference type="PROSITE" id="PS00745"/>
    </source>
</evidence>
<dbReference type="InterPro" id="IPR000352">
    <property type="entry name" value="Pep_chain_release_fac_I"/>
</dbReference>
<keyword evidence="6 7" id="KW-0648">Protein biosynthesis</keyword>
<keyword evidence="12" id="KW-1185">Reference proteome</keyword>
<dbReference type="Gene3D" id="3.30.70.1660">
    <property type="match status" value="1"/>
</dbReference>
<dbReference type="SUPFAM" id="SSF75620">
    <property type="entry name" value="Release factor"/>
    <property type="match status" value="1"/>
</dbReference>
<organism evidence="11 12">
    <name type="scientific">Desulfovibrio porci</name>
    <dbReference type="NCBI Taxonomy" id="2605782"/>
    <lineage>
        <taxon>Bacteria</taxon>
        <taxon>Pseudomonadati</taxon>
        <taxon>Thermodesulfobacteriota</taxon>
        <taxon>Desulfovibrionia</taxon>
        <taxon>Desulfovibrionales</taxon>
        <taxon>Desulfovibrionaceae</taxon>
        <taxon>Desulfovibrio</taxon>
    </lineage>
</organism>
<evidence type="ECO:0000256" key="2">
    <source>
        <dbReference type="ARBA" id="ARBA00004496"/>
    </source>
</evidence>
<dbReference type="FunFam" id="3.30.70.1660:FF:000002">
    <property type="entry name" value="Peptide chain release factor 1"/>
    <property type="match status" value="1"/>
</dbReference>
<keyword evidence="5 7" id="KW-0963">Cytoplasm</keyword>
<evidence type="ECO:0000256" key="3">
    <source>
        <dbReference type="ARBA" id="ARBA00010835"/>
    </source>
</evidence>
<comment type="similarity">
    <text evidence="3 7">Belongs to the prokaryotic/mitochondrial release factor family.</text>
</comment>
<evidence type="ECO:0000256" key="6">
    <source>
        <dbReference type="ARBA" id="ARBA00022917"/>
    </source>
</evidence>
<dbReference type="InterPro" id="IPR045853">
    <property type="entry name" value="Pep_chain_release_fac_I_sf"/>
</dbReference>
<reference evidence="11 12" key="1">
    <citation type="submission" date="2019-09" db="EMBL/GenBank/DDBJ databases">
        <title>In-depth cultivation of the pig gut microbiome towards novel bacterial diversity and tailored functional studies.</title>
        <authorList>
            <person name="Wylensek D."/>
            <person name="Hitch T.C.A."/>
            <person name="Clavel T."/>
        </authorList>
    </citation>
    <scope>NUCLEOTIDE SEQUENCE [LARGE SCALE GENOMIC DNA]</scope>
    <source>
        <strain evidence="11 12">PG-178-WT-4</strain>
    </source>
</reference>
<comment type="subcellular location">
    <subcellularLocation>
        <location evidence="2 7">Cytoplasm</location>
    </subcellularLocation>
</comment>
<keyword evidence="4 7" id="KW-0488">Methylation</keyword>
<dbReference type="NCBIfam" id="TIGR00019">
    <property type="entry name" value="prfA"/>
    <property type="match status" value="1"/>
</dbReference>
<dbReference type="EMBL" id="VUMH01000002">
    <property type="protein sequence ID" value="MSS26920.1"/>
    <property type="molecule type" value="Genomic_DNA"/>
</dbReference>
<name>A0A6L5XI86_9BACT</name>
<dbReference type="Gene3D" id="3.30.160.20">
    <property type="match status" value="1"/>
</dbReference>
<evidence type="ECO:0000256" key="4">
    <source>
        <dbReference type="ARBA" id="ARBA00022481"/>
    </source>
</evidence>
<sequence length="359" mass="40599">MFAKLEGLEKKYMELEEALAQPDVFNDQEHYRKLTKAHADLREIVELFRTHRALQQELAENKQMLHDEDPGIREMAHEEIRRAESELPRIEQALKVALLPTDPLDEKNTILEIRAGTGGEEAALFAADLFRMYTRYAELQGWKTEIMSESPSESGGYKEVICLISGERVYSRLKFEAGTHRVQRVPATETQGRIHTSAATVAVMPEAEEVDVEIRPEDLRIDIYRASGAGGQHVNKTESAVRITHLPTNTVVTCQDERSQHKNKARAMKVLASRILAAERERQNAELSADRKAQVGSGDRSERIRTYNFPQGRCTDHRINLTLYSLDRIMEGELTPLFDALSTAAQTEALKIQADDMAS</sequence>
<comment type="PTM">
    <text evidence="7">Methylated by PrmC. Methylation increases the termination efficiency of RF1.</text>
</comment>
<feature type="region of interest" description="Disordered" evidence="9">
    <location>
        <begin position="283"/>
        <end position="302"/>
    </location>
</feature>
<dbReference type="PROSITE" id="PS00745">
    <property type="entry name" value="RF_PROK_I"/>
    <property type="match status" value="1"/>
</dbReference>
<evidence type="ECO:0000256" key="1">
    <source>
        <dbReference type="ARBA" id="ARBA00002986"/>
    </source>
</evidence>
<evidence type="ECO:0000313" key="11">
    <source>
        <dbReference type="EMBL" id="MSS26920.1"/>
    </source>
</evidence>
<dbReference type="RefSeq" id="WP_154508823.1">
    <property type="nucleotide sequence ID" value="NZ_JAXELC010000032.1"/>
</dbReference>
<dbReference type="AlphaFoldDB" id="A0A6L5XI86"/>